<feature type="transmembrane region" description="Helical" evidence="6">
    <location>
        <begin position="93"/>
        <end position="119"/>
    </location>
</feature>
<dbReference type="EMBL" id="CP002209">
    <property type="protein sequence ID" value="ADN74410.1"/>
    <property type="molecule type" value="Genomic_DNA"/>
</dbReference>
<dbReference type="InterPro" id="IPR002528">
    <property type="entry name" value="MATE_fam"/>
</dbReference>
<feature type="transmembrane region" description="Helical" evidence="6">
    <location>
        <begin position="17"/>
        <end position="36"/>
    </location>
</feature>
<dbReference type="InterPro" id="IPR044644">
    <property type="entry name" value="DinF-like"/>
</dbReference>
<dbReference type="AlphaFoldDB" id="E1SL16"/>
<gene>
    <name evidence="7" type="ordered locus">Fbal_0196</name>
</gene>
<dbReference type="eggNOG" id="COG0534">
    <property type="taxonomic scope" value="Bacteria"/>
</dbReference>
<comment type="similarity">
    <text evidence="2">Belongs to the multi antimicrobial extrusion (MATE) (TC 2.A.66.1) family.</text>
</comment>
<reference evidence="7 8" key="1">
    <citation type="journal article" date="2010" name="Stand. Genomic Sci.">
        <title>Complete genome sequence of Ferrimonas balearica type strain (PAT).</title>
        <authorList>
            <person name="Nolan M."/>
            <person name="Sikorski J."/>
            <person name="Davenport K."/>
            <person name="Lucas S."/>
            <person name="Glavina Del Rio T."/>
            <person name="Tice H."/>
            <person name="Cheng J."/>
            <person name="Goodwin L."/>
            <person name="Pitluck S."/>
            <person name="Liolios K."/>
            <person name="Ivanova N."/>
            <person name="Mavromatis K."/>
            <person name="Ovchinnikova G."/>
            <person name="Pati A."/>
            <person name="Chen A."/>
            <person name="Palaniappan K."/>
            <person name="Land M."/>
            <person name="Hauser L."/>
            <person name="Chang Y."/>
            <person name="Jeffries C."/>
            <person name="Tapia R."/>
            <person name="Brettin T."/>
            <person name="Detter J."/>
            <person name="Han C."/>
            <person name="Yasawong M."/>
            <person name="Rohde M."/>
            <person name="Tindall B."/>
            <person name="Goker M."/>
            <person name="Woyke T."/>
            <person name="Bristow J."/>
            <person name="Eisen J."/>
            <person name="Markowitz V."/>
            <person name="Hugenholtz P."/>
            <person name="Kyrpides N."/>
            <person name="Klenk H."/>
            <person name="Lapidus A."/>
        </authorList>
    </citation>
    <scope>NUCLEOTIDE SEQUENCE [LARGE SCALE GENOMIC DNA]</scope>
    <source>
        <strain evidence="8">DSM 9799 / CCM 4581 / KCTC 23876 / PAT</strain>
    </source>
</reference>
<dbReference type="NCBIfam" id="NF007690">
    <property type="entry name" value="PRK10367.1"/>
    <property type="match status" value="1"/>
</dbReference>
<accession>E1SL16</accession>
<keyword evidence="5 6" id="KW-0472">Membrane</keyword>
<feature type="transmembrane region" description="Helical" evidence="6">
    <location>
        <begin position="165"/>
        <end position="186"/>
    </location>
</feature>
<dbReference type="STRING" id="550540.Fbal_0196"/>
<keyword evidence="3 6" id="KW-0812">Transmembrane</keyword>
<evidence type="ECO:0000256" key="6">
    <source>
        <dbReference type="SAM" id="Phobius"/>
    </source>
</evidence>
<dbReference type="GeneID" id="67180436"/>
<evidence type="ECO:0000313" key="7">
    <source>
        <dbReference type="EMBL" id="ADN74410.1"/>
    </source>
</evidence>
<dbReference type="KEGG" id="fbl:Fbal_0196"/>
<evidence type="ECO:0000256" key="4">
    <source>
        <dbReference type="ARBA" id="ARBA00022989"/>
    </source>
</evidence>
<feature type="transmembrane region" description="Helical" evidence="6">
    <location>
        <begin position="417"/>
        <end position="437"/>
    </location>
</feature>
<feature type="transmembrane region" description="Helical" evidence="6">
    <location>
        <begin position="192"/>
        <end position="215"/>
    </location>
</feature>
<dbReference type="GO" id="GO:0005886">
    <property type="term" value="C:plasma membrane"/>
    <property type="evidence" value="ECO:0007669"/>
    <property type="project" value="TreeGrafter"/>
</dbReference>
<feature type="transmembrane region" description="Helical" evidence="6">
    <location>
        <begin position="358"/>
        <end position="380"/>
    </location>
</feature>
<dbReference type="GO" id="GO:0042910">
    <property type="term" value="F:xenobiotic transmembrane transporter activity"/>
    <property type="evidence" value="ECO:0007669"/>
    <property type="project" value="InterPro"/>
</dbReference>
<feature type="transmembrane region" description="Helical" evidence="6">
    <location>
        <begin position="139"/>
        <end position="158"/>
    </location>
</feature>
<keyword evidence="4 6" id="KW-1133">Transmembrane helix</keyword>
<evidence type="ECO:0000256" key="5">
    <source>
        <dbReference type="ARBA" id="ARBA00023136"/>
    </source>
</evidence>
<dbReference type="HOGENOM" id="CLU_012893_16_0_6"/>
<feature type="transmembrane region" description="Helical" evidence="6">
    <location>
        <begin position="387"/>
        <end position="405"/>
    </location>
</feature>
<sequence length="445" mass="47745">MTVTAILRQWEGHRRTFMLALPMILSNVTIPLLGLVDTAVIGHLSDAYYLGGVAVGAMIITFLFWILGFLRMATTGLVAQSFGAGDALGQLRVLYQAGVMALGLAALLLLLQAPILSMALTLVGGSSEVQHYAAVYFEVRIWSAPAALLNLVLLGYLLGRQNPRAAMWLLLCTNGVNIALDLLFVVGFGWGVAGAAGASVIADYGALLLALALVWHSLPDELRQRATLAQLSLEGSGRLLALNRDIFIRTLCLQLCMAFVTAQGARLGDAVVAANSVLMNFTLLMAYALDGFAYAAEAEVGRSSGARDRDGIRRAVVLGGFWSALTALAFTLVFAGAGEGIIAMLTSIDSVRSTAAEYLPWVVIYPLLAFTCFLFDGVYIGAARGAAMRNSMLCSALGFFALWWLVRDSLPGNHALWLAFCGFITLRSLSLPGHFLWSWRRGQWG</sequence>
<feature type="transmembrane region" description="Helical" evidence="6">
    <location>
        <begin position="316"/>
        <end position="338"/>
    </location>
</feature>
<evidence type="ECO:0000256" key="3">
    <source>
        <dbReference type="ARBA" id="ARBA00022692"/>
    </source>
</evidence>
<dbReference type="PANTHER" id="PTHR42893">
    <property type="entry name" value="PROTEIN DETOXIFICATION 44, CHLOROPLASTIC-RELATED"/>
    <property type="match status" value="1"/>
</dbReference>
<evidence type="ECO:0000313" key="8">
    <source>
        <dbReference type="Proteomes" id="UP000006683"/>
    </source>
</evidence>
<dbReference type="NCBIfam" id="TIGR00797">
    <property type="entry name" value="matE"/>
    <property type="match status" value="1"/>
</dbReference>
<organism evidence="7 8">
    <name type="scientific">Ferrimonas balearica (strain DSM 9799 / CCM 4581 / KCTC 23876 / PAT)</name>
    <dbReference type="NCBI Taxonomy" id="550540"/>
    <lineage>
        <taxon>Bacteria</taxon>
        <taxon>Pseudomonadati</taxon>
        <taxon>Pseudomonadota</taxon>
        <taxon>Gammaproteobacteria</taxon>
        <taxon>Alteromonadales</taxon>
        <taxon>Ferrimonadaceae</taxon>
        <taxon>Ferrimonas</taxon>
    </lineage>
</organism>
<dbReference type="CDD" id="cd13136">
    <property type="entry name" value="MATE_DinF_like"/>
    <property type="match status" value="1"/>
</dbReference>
<dbReference type="Pfam" id="PF01554">
    <property type="entry name" value="MatE"/>
    <property type="match status" value="2"/>
</dbReference>
<keyword evidence="8" id="KW-1185">Reference proteome</keyword>
<dbReference type="OrthoDB" id="9789527at2"/>
<proteinExistence type="inferred from homology"/>
<dbReference type="PANTHER" id="PTHR42893:SF46">
    <property type="entry name" value="PROTEIN DETOXIFICATION 44, CHLOROPLASTIC"/>
    <property type="match status" value="1"/>
</dbReference>
<name>E1SL16_FERBD</name>
<evidence type="ECO:0000256" key="1">
    <source>
        <dbReference type="ARBA" id="ARBA00004141"/>
    </source>
</evidence>
<dbReference type="GO" id="GO:0015297">
    <property type="term" value="F:antiporter activity"/>
    <property type="evidence" value="ECO:0007669"/>
    <property type="project" value="InterPro"/>
</dbReference>
<dbReference type="Proteomes" id="UP000006683">
    <property type="component" value="Chromosome"/>
</dbReference>
<evidence type="ECO:0000256" key="2">
    <source>
        <dbReference type="ARBA" id="ARBA00010199"/>
    </source>
</evidence>
<dbReference type="RefSeq" id="WP_013343716.1">
    <property type="nucleotide sequence ID" value="NC_014541.1"/>
</dbReference>
<protein>
    <submittedName>
        <fullName evidence="7">MATE efflux family protein</fullName>
    </submittedName>
</protein>
<comment type="subcellular location">
    <subcellularLocation>
        <location evidence="1">Membrane</location>
        <topology evidence="1">Multi-pass membrane protein</topology>
    </subcellularLocation>
</comment>
<feature type="transmembrane region" description="Helical" evidence="6">
    <location>
        <begin position="48"/>
        <end position="72"/>
    </location>
</feature>